<proteinExistence type="predicted"/>
<evidence type="ECO:0008006" key="3">
    <source>
        <dbReference type="Google" id="ProtNLM"/>
    </source>
</evidence>
<accession>A0A419QY12</accession>
<protein>
    <recommendedName>
        <fullName evidence="3">Capsule polysaccharide biosynthesis protein</fullName>
    </recommendedName>
</protein>
<sequence length="475" mass="54732">MNILLLSNSAPNYFNFFNALARLLHNDGHSVHIAVDSTFSREENQLDTLEFATVHTFSEYYTSNAIDHDTLRRYSHYNLNGALLSDFERSQIYNIWGEEADTPFFDRLKSTLLGFFEQIIADHQIDTVIYENVSNTFAHFALFMAQQNGAQYVGLSPSRLPGRFAITADPWNDKVVERAFGDIQTGSVVPTAEVRNWVREYLAGIEKTVPDYMKINGLDNVGILKRYLRRDRLKKAKSLFRHLGDDRTSAFQVGNPLRTHFNLFARNLKRRLRTGKVRNFYSSPDYEADFFLYPLHFHPESSTSILAGTYLNEYEVIRNIAFNLPEGMRLYVKDHMSAWAFPPVSFYRDLQRLPNVVILGPGEPTKELIKASRGVLTLTSTVGYEALLLKKRVLLYGDVFYSFHKGVTRCDNPTQLHHLLCTELAQPIDWDDQYNEDFVCAYYYSTFDQSLNFLLPCEPAQKLSAAIYPYILKSM</sequence>
<organism evidence="1 2">
    <name type="scientific">Tsuneonella suprasediminis</name>
    <dbReference type="NCBI Taxonomy" id="2306996"/>
    <lineage>
        <taxon>Bacteria</taxon>
        <taxon>Pseudomonadati</taxon>
        <taxon>Pseudomonadota</taxon>
        <taxon>Alphaproteobacteria</taxon>
        <taxon>Sphingomonadales</taxon>
        <taxon>Erythrobacteraceae</taxon>
        <taxon>Tsuneonella</taxon>
    </lineage>
</organism>
<dbReference type="AlphaFoldDB" id="A0A419QY12"/>
<evidence type="ECO:0000313" key="1">
    <source>
        <dbReference type="EMBL" id="RJX65553.1"/>
    </source>
</evidence>
<keyword evidence="2" id="KW-1185">Reference proteome</keyword>
<dbReference type="SUPFAM" id="SSF53756">
    <property type="entry name" value="UDP-Glycosyltransferase/glycogen phosphorylase"/>
    <property type="match status" value="2"/>
</dbReference>
<dbReference type="OrthoDB" id="9794206at2"/>
<dbReference type="Proteomes" id="UP000284322">
    <property type="component" value="Unassembled WGS sequence"/>
</dbReference>
<comment type="caution">
    <text evidence="1">The sequence shown here is derived from an EMBL/GenBank/DDBJ whole genome shotgun (WGS) entry which is preliminary data.</text>
</comment>
<dbReference type="RefSeq" id="WP_120112302.1">
    <property type="nucleotide sequence ID" value="NZ_RAHJ01000022.1"/>
</dbReference>
<dbReference type="Pfam" id="PF05159">
    <property type="entry name" value="Capsule_synth"/>
    <property type="match status" value="1"/>
</dbReference>
<dbReference type="GO" id="GO:0015774">
    <property type="term" value="P:polysaccharide transport"/>
    <property type="evidence" value="ECO:0007669"/>
    <property type="project" value="InterPro"/>
</dbReference>
<dbReference type="InterPro" id="IPR007833">
    <property type="entry name" value="Capsule_polysaccharide_synth"/>
</dbReference>
<dbReference type="GO" id="GO:0000271">
    <property type="term" value="P:polysaccharide biosynthetic process"/>
    <property type="evidence" value="ECO:0007669"/>
    <property type="project" value="InterPro"/>
</dbReference>
<gene>
    <name evidence="1" type="ORF">D6858_14690</name>
</gene>
<reference evidence="1 2" key="1">
    <citation type="submission" date="2018-09" db="EMBL/GenBank/DDBJ databases">
        <title>Altererythrobacter sp.Ery1 and Ery12, the genome sequencing of novel strains in genus Alterythrobacter.</title>
        <authorList>
            <person name="Cheng H."/>
            <person name="Wu Y.-H."/>
            <person name="Fang C."/>
            <person name="Xu X.-W."/>
        </authorList>
    </citation>
    <scope>NUCLEOTIDE SEQUENCE [LARGE SCALE GENOMIC DNA]</scope>
    <source>
        <strain evidence="1 2">Ery12</strain>
    </source>
</reference>
<dbReference type="EMBL" id="RAHJ01000022">
    <property type="protein sequence ID" value="RJX65553.1"/>
    <property type="molecule type" value="Genomic_DNA"/>
</dbReference>
<evidence type="ECO:0000313" key="2">
    <source>
        <dbReference type="Proteomes" id="UP000284322"/>
    </source>
</evidence>
<name>A0A419QY12_9SPHN</name>